<gene>
    <name evidence="1" type="ORF">S01H1_38269</name>
</gene>
<feature type="non-terminal residue" evidence="1">
    <location>
        <position position="1"/>
    </location>
</feature>
<protein>
    <submittedName>
        <fullName evidence="1">Uncharacterized protein</fullName>
    </submittedName>
</protein>
<accession>X0VT38</accession>
<evidence type="ECO:0000313" key="1">
    <source>
        <dbReference type="EMBL" id="GAG03706.1"/>
    </source>
</evidence>
<proteinExistence type="predicted"/>
<comment type="caution">
    <text evidence="1">The sequence shown here is derived from an EMBL/GenBank/DDBJ whole genome shotgun (WGS) entry which is preliminary data.</text>
</comment>
<reference evidence="1" key="1">
    <citation type="journal article" date="2014" name="Front. Microbiol.">
        <title>High frequency of phylogenetically diverse reductive dehalogenase-homologous genes in deep subseafloor sedimentary metagenomes.</title>
        <authorList>
            <person name="Kawai M."/>
            <person name="Futagami T."/>
            <person name="Toyoda A."/>
            <person name="Takaki Y."/>
            <person name="Nishi S."/>
            <person name="Hori S."/>
            <person name="Arai W."/>
            <person name="Tsubouchi T."/>
            <person name="Morono Y."/>
            <person name="Uchiyama I."/>
            <person name="Ito T."/>
            <person name="Fujiyama A."/>
            <person name="Inagaki F."/>
            <person name="Takami H."/>
        </authorList>
    </citation>
    <scope>NUCLEOTIDE SEQUENCE</scope>
    <source>
        <strain evidence="1">Expedition CK06-06</strain>
    </source>
</reference>
<dbReference type="EMBL" id="BARS01024080">
    <property type="protein sequence ID" value="GAG03706.1"/>
    <property type="molecule type" value="Genomic_DNA"/>
</dbReference>
<feature type="non-terminal residue" evidence="1">
    <location>
        <position position="269"/>
    </location>
</feature>
<organism evidence="1">
    <name type="scientific">marine sediment metagenome</name>
    <dbReference type="NCBI Taxonomy" id="412755"/>
    <lineage>
        <taxon>unclassified sequences</taxon>
        <taxon>metagenomes</taxon>
        <taxon>ecological metagenomes</taxon>
    </lineage>
</organism>
<name>X0VT38_9ZZZZ</name>
<dbReference type="AlphaFoldDB" id="X0VT38"/>
<sequence>QSLATIGGEGISPVWMIQESQPEDGVTRLTPEFKTSIVDTAPPAGGFVQLGDYQIFRGPWTMGDGTVDFGPGAEIFHEIKGEVTGADSFKENRVKWGAGLTSSWVLQKKNEGEGWSIKDLGPDKVYKAEGDLTTTIPNKDDESITAKIKYLRPVGQGPAGQGLVFGSIGDTYGILPQGPEPEESHAGIGYAGNGVLLQDSEQEEVSLKTWSSSEMSLVPDGHFVLVKMKGLHEFNLALNQVTGKPQTIAPLFFAPGANHILKLENKQKV</sequence>